<dbReference type="Proteomes" id="UP000678499">
    <property type="component" value="Unassembled WGS sequence"/>
</dbReference>
<feature type="compositionally biased region" description="Basic and acidic residues" evidence="10">
    <location>
        <begin position="20"/>
        <end position="29"/>
    </location>
</feature>
<feature type="region of interest" description="Disordered" evidence="10">
    <location>
        <begin position="268"/>
        <end position="320"/>
    </location>
</feature>
<dbReference type="EC" id="2.3.2.27" evidence="2"/>
<evidence type="ECO:0000313" key="13">
    <source>
        <dbReference type="Proteomes" id="UP000678499"/>
    </source>
</evidence>
<dbReference type="PROSITE" id="PS00518">
    <property type="entry name" value="ZF_RING_1"/>
    <property type="match status" value="1"/>
</dbReference>
<dbReference type="InterPro" id="IPR018957">
    <property type="entry name" value="Znf_C3HC4_RING-type"/>
</dbReference>
<evidence type="ECO:0000256" key="5">
    <source>
        <dbReference type="ARBA" id="ARBA00022771"/>
    </source>
</evidence>
<dbReference type="SMART" id="SM00184">
    <property type="entry name" value="RING"/>
    <property type="match status" value="1"/>
</dbReference>
<evidence type="ECO:0000256" key="8">
    <source>
        <dbReference type="ARBA" id="ARBA00023163"/>
    </source>
</evidence>
<reference evidence="12" key="1">
    <citation type="submission" date="2020-11" db="EMBL/GenBank/DDBJ databases">
        <authorList>
            <person name="Tran Van P."/>
        </authorList>
    </citation>
    <scope>NUCLEOTIDE SEQUENCE</scope>
</reference>
<evidence type="ECO:0000313" key="12">
    <source>
        <dbReference type="EMBL" id="CAD7278283.1"/>
    </source>
</evidence>
<evidence type="ECO:0000256" key="4">
    <source>
        <dbReference type="ARBA" id="ARBA00022723"/>
    </source>
</evidence>
<dbReference type="AlphaFoldDB" id="A0A7R9BMW5"/>
<keyword evidence="8" id="KW-0804">Transcription</keyword>
<dbReference type="InterPro" id="IPR017907">
    <property type="entry name" value="Znf_RING_CS"/>
</dbReference>
<gene>
    <name evidence="12" type="ORF">NMOB1V02_LOCUS5991</name>
</gene>
<dbReference type="OrthoDB" id="6375809at2759"/>
<evidence type="ECO:0000256" key="7">
    <source>
        <dbReference type="ARBA" id="ARBA00023015"/>
    </source>
</evidence>
<organism evidence="12">
    <name type="scientific">Notodromas monacha</name>
    <dbReference type="NCBI Taxonomy" id="399045"/>
    <lineage>
        <taxon>Eukaryota</taxon>
        <taxon>Metazoa</taxon>
        <taxon>Ecdysozoa</taxon>
        <taxon>Arthropoda</taxon>
        <taxon>Crustacea</taxon>
        <taxon>Oligostraca</taxon>
        <taxon>Ostracoda</taxon>
        <taxon>Podocopa</taxon>
        <taxon>Podocopida</taxon>
        <taxon>Cypridocopina</taxon>
        <taxon>Cypridoidea</taxon>
        <taxon>Cyprididae</taxon>
        <taxon>Notodromas</taxon>
    </lineage>
</organism>
<dbReference type="PANTHER" id="PTHR46077">
    <property type="entry name" value="E3 UBIQUITIN-PROTEIN LIGASE TOPORS"/>
    <property type="match status" value="1"/>
</dbReference>
<proteinExistence type="predicted"/>
<dbReference type="Gene3D" id="3.30.40.10">
    <property type="entry name" value="Zinc/RING finger domain, C3HC4 (zinc finger)"/>
    <property type="match status" value="1"/>
</dbReference>
<keyword evidence="13" id="KW-1185">Reference proteome</keyword>
<evidence type="ECO:0000256" key="6">
    <source>
        <dbReference type="ARBA" id="ARBA00022833"/>
    </source>
</evidence>
<dbReference type="GO" id="GO:0061630">
    <property type="term" value="F:ubiquitin protein ligase activity"/>
    <property type="evidence" value="ECO:0007669"/>
    <property type="project" value="UniProtKB-EC"/>
</dbReference>
<feature type="region of interest" description="Disordered" evidence="10">
    <location>
        <begin position="1"/>
        <end position="34"/>
    </location>
</feature>
<evidence type="ECO:0000256" key="10">
    <source>
        <dbReference type="SAM" id="MobiDB-lite"/>
    </source>
</evidence>
<feature type="compositionally biased region" description="Pro residues" evidence="10">
    <location>
        <begin position="1"/>
        <end position="10"/>
    </location>
</feature>
<dbReference type="GO" id="GO:0006513">
    <property type="term" value="P:protein monoubiquitination"/>
    <property type="evidence" value="ECO:0007669"/>
    <property type="project" value="TreeGrafter"/>
</dbReference>
<evidence type="ECO:0000256" key="2">
    <source>
        <dbReference type="ARBA" id="ARBA00012483"/>
    </source>
</evidence>
<keyword evidence="6" id="KW-0862">Zinc</keyword>
<dbReference type="GO" id="GO:0000209">
    <property type="term" value="P:protein polyubiquitination"/>
    <property type="evidence" value="ECO:0007669"/>
    <property type="project" value="TreeGrafter"/>
</dbReference>
<dbReference type="SUPFAM" id="SSF57850">
    <property type="entry name" value="RING/U-box"/>
    <property type="match status" value="1"/>
</dbReference>
<dbReference type="CDD" id="cd23130">
    <property type="entry name" value="RING-HC_EHV1-like"/>
    <property type="match status" value="1"/>
</dbReference>
<feature type="domain" description="RING-type" evidence="11">
    <location>
        <begin position="38"/>
        <end position="77"/>
    </location>
</feature>
<feature type="compositionally biased region" description="Basic and acidic residues" evidence="10">
    <location>
        <begin position="310"/>
        <end position="320"/>
    </location>
</feature>
<keyword evidence="4" id="KW-0479">Metal-binding</keyword>
<dbReference type="EMBL" id="CAJPEX010001175">
    <property type="protein sequence ID" value="CAG0918435.1"/>
    <property type="molecule type" value="Genomic_DNA"/>
</dbReference>
<evidence type="ECO:0000256" key="9">
    <source>
        <dbReference type="PROSITE-ProRule" id="PRU00175"/>
    </source>
</evidence>
<dbReference type="PROSITE" id="PS50089">
    <property type="entry name" value="ZF_RING_2"/>
    <property type="match status" value="1"/>
</dbReference>
<protein>
    <recommendedName>
        <fullName evidence="2">RING-type E3 ubiquitin transferase</fullName>
        <ecNumber evidence="2">2.3.2.27</ecNumber>
    </recommendedName>
</protein>
<evidence type="ECO:0000256" key="1">
    <source>
        <dbReference type="ARBA" id="ARBA00000900"/>
    </source>
</evidence>
<feature type="compositionally biased region" description="Basic residues" evidence="10">
    <location>
        <begin position="298"/>
        <end position="307"/>
    </location>
</feature>
<dbReference type="PANTHER" id="PTHR46077:SF1">
    <property type="entry name" value="TOP1 BINDING ARGININE_SERINE RICH PROTEIN, E3 UBIQUITIN LIGASE"/>
    <property type="match status" value="1"/>
</dbReference>
<evidence type="ECO:0000256" key="3">
    <source>
        <dbReference type="ARBA" id="ARBA00022679"/>
    </source>
</evidence>
<keyword evidence="7" id="KW-0805">Transcription regulation</keyword>
<dbReference type="GO" id="GO:0008270">
    <property type="term" value="F:zinc ion binding"/>
    <property type="evidence" value="ECO:0007669"/>
    <property type="project" value="UniProtKB-KW"/>
</dbReference>
<dbReference type="InterPro" id="IPR013083">
    <property type="entry name" value="Znf_RING/FYVE/PHD"/>
</dbReference>
<keyword evidence="3" id="KW-0808">Transferase</keyword>
<sequence length="320" mass="36691">MNLPPTPPSGPFSRTPSPEPSRDGSREESPASPGNNPCAICLSKIEDKAETGVCSHEFCYTCISAWAKVKTQCPLCKTKFKSIRHSFDADGKYAVTRVERVSGTEDQRLNRRNDDQNVRTRDLMSNQRSRVYTRDLWALQFPFPDRHLRPHLLAADPSEFRRIRAWINRELVAVRRATGQEQVSRADLDSVKALLTVHDLLSERMLTELGRRVGRRFARHFLHELIVFVNTPYSVREYDERVFYASRQEVSRTSPVFRLVADETSCDGRSESISNVSRRSIPRIAETNAPSSSGSGVKRNRDRRRISRWNIEDEATRKKS</sequence>
<keyword evidence="5 9" id="KW-0863">Zinc-finger</keyword>
<name>A0A7R9BMW5_9CRUS</name>
<comment type="catalytic activity">
    <reaction evidence="1">
        <text>S-ubiquitinyl-[E2 ubiquitin-conjugating enzyme]-L-cysteine + [acceptor protein]-L-lysine = [E2 ubiquitin-conjugating enzyme]-L-cysteine + N(6)-ubiquitinyl-[acceptor protein]-L-lysine.</text>
        <dbReference type="EC" id="2.3.2.27"/>
    </reaction>
</comment>
<dbReference type="Pfam" id="PF00097">
    <property type="entry name" value="zf-C3HC4"/>
    <property type="match status" value="1"/>
</dbReference>
<dbReference type="EMBL" id="OA883212">
    <property type="protein sequence ID" value="CAD7278283.1"/>
    <property type="molecule type" value="Genomic_DNA"/>
</dbReference>
<evidence type="ECO:0000259" key="11">
    <source>
        <dbReference type="PROSITE" id="PS50089"/>
    </source>
</evidence>
<dbReference type="InterPro" id="IPR001841">
    <property type="entry name" value="Znf_RING"/>
</dbReference>
<accession>A0A7R9BMW5</accession>